<dbReference type="InterPro" id="IPR009875">
    <property type="entry name" value="PilZ_domain"/>
</dbReference>
<evidence type="ECO:0000259" key="1">
    <source>
        <dbReference type="Pfam" id="PF07238"/>
    </source>
</evidence>
<sequence>MHKRAYDRFSPPSTMEVVDKLSGSTLGVLINISKAGFMMLSEGNCPEAGDIHQVQLIDPDSGEPDVSVGATCLWNDEANARHSYWSGFQIIDISPEDQAKLDNYLQLLERSPQGNL</sequence>
<reference evidence="2 3" key="1">
    <citation type="journal article" date="2014" name="PLoS ONE">
        <title>Physiological and genomic features of a novel sulfur-oxidizing gammaproteobacterium belonging to a previously uncultivated symbiotic lineage isolated from a hydrothermal vent.</title>
        <authorList>
            <person name="Nunoura T."/>
            <person name="Takaki Y."/>
            <person name="Kazama H."/>
            <person name="Kakuta J."/>
            <person name="Shimamura S."/>
            <person name="Makita H."/>
            <person name="Hirai M."/>
            <person name="Miyazaki M."/>
            <person name="Takai K."/>
        </authorList>
    </citation>
    <scope>NUCLEOTIDE SEQUENCE [LARGE SCALE GENOMIC DNA]</scope>
    <source>
        <strain evidence="2 3">Hiromi1</strain>
    </source>
</reference>
<dbReference type="RefSeq" id="WP_144375297.1">
    <property type="nucleotide sequence ID" value="NZ_AP012273.1"/>
</dbReference>
<dbReference type="AlphaFoldDB" id="A0A7U6GJ56"/>
<dbReference type="Proteomes" id="UP000031631">
    <property type="component" value="Chromosome"/>
</dbReference>
<accession>A0A7U6GJ56</accession>
<keyword evidence="3" id="KW-1185">Reference proteome</keyword>
<protein>
    <recommendedName>
        <fullName evidence="1">PilZ domain-containing protein</fullName>
    </recommendedName>
</protein>
<feature type="domain" description="PilZ" evidence="1">
    <location>
        <begin position="3"/>
        <end position="105"/>
    </location>
</feature>
<dbReference type="OrthoDB" id="6199437at2"/>
<proteinExistence type="predicted"/>
<evidence type="ECO:0000313" key="2">
    <source>
        <dbReference type="EMBL" id="BAO44599.1"/>
    </source>
</evidence>
<name>A0A7U6GJ56_9GAMM</name>
<evidence type="ECO:0000313" key="3">
    <source>
        <dbReference type="Proteomes" id="UP000031631"/>
    </source>
</evidence>
<dbReference type="EMBL" id="AP012273">
    <property type="protein sequence ID" value="BAO44599.1"/>
    <property type="molecule type" value="Genomic_DNA"/>
</dbReference>
<organism evidence="2 3">
    <name type="scientific">Thiolapillus brandeum</name>
    <dbReference type="NCBI Taxonomy" id="1076588"/>
    <lineage>
        <taxon>Bacteria</taxon>
        <taxon>Pseudomonadati</taxon>
        <taxon>Pseudomonadota</taxon>
        <taxon>Gammaproteobacteria</taxon>
        <taxon>Chromatiales</taxon>
        <taxon>Sedimenticolaceae</taxon>
        <taxon>Thiolapillus</taxon>
    </lineage>
</organism>
<dbReference type="Gene3D" id="2.40.10.220">
    <property type="entry name" value="predicted glycosyltransferase like domains"/>
    <property type="match status" value="1"/>
</dbReference>
<gene>
    <name evidence="2" type="ORF">TBH_C1682</name>
</gene>
<dbReference type="Pfam" id="PF07238">
    <property type="entry name" value="PilZ"/>
    <property type="match status" value="1"/>
</dbReference>
<dbReference type="GO" id="GO:0035438">
    <property type="term" value="F:cyclic-di-GMP binding"/>
    <property type="evidence" value="ECO:0007669"/>
    <property type="project" value="InterPro"/>
</dbReference>
<dbReference type="KEGG" id="tbn:TBH_C1682"/>